<proteinExistence type="predicted"/>
<evidence type="ECO:0000259" key="1">
    <source>
        <dbReference type="Pfam" id="PF20415"/>
    </source>
</evidence>
<protein>
    <recommendedName>
        <fullName evidence="1">DUF6699 domain-containing protein</fullName>
    </recommendedName>
</protein>
<reference evidence="2" key="1">
    <citation type="submission" date="2020-11" db="EMBL/GenBank/DDBJ databases">
        <authorList>
            <consortium name="DOE Joint Genome Institute"/>
            <person name="Ahrendt S."/>
            <person name="Riley R."/>
            <person name="Andreopoulos W."/>
            <person name="Labutti K."/>
            <person name="Pangilinan J."/>
            <person name="Ruiz-Duenas F.J."/>
            <person name="Barrasa J.M."/>
            <person name="Sanchez-Garcia M."/>
            <person name="Camarero S."/>
            <person name="Miyauchi S."/>
            <person name="Serrano A."/>
            <person name="Linde D."/>
            <person name="Babiker R."/>
            <person name="Drula E."/>
            <person name="Ayuso-Fernandez I."/>
            <person name="Pacheco R."/>
            <person name="Padilla G."/>
            <person name="Ferreira P."/>
            <person name="Barriuso J."/>
            <person name="Kellner H."/>
            <person name="Castanera R."/>
            <person name="Alfaro M."/>
            <person name="Ramirez L."/>
            <person name="Pisabarro A.G."/>
            <person name="Kuo A."/>
            <person name="Tritt A."/>
            <person name="Lipzen A."/>
            <person name="He G."/>
            <person name="Yan M."/>
            <person name="Ng V."/>
            <person name="Cullen D."/>
            <person name="Martin F."/>
            <person name="Rosso M.-N."/>
            <person name="Henrissat B."/>
            <person name="Hibbett D."/>
            <person name="Martinez A.T."/>
            <person name="Grigoriev I.V."/>
        </authorList>
    </citation>
    <scope>NUCLEOTIDE SEQUENCE</scope>
    <source>
        <strain evidence="2">MF-IS2</strain>
    </source>
</reference>
<feature type="domain" description="DUF6699" evidence="1">
    <location>
        <begin position="55"/>
        <end position="154"/>
    </location>
</feature>
<organism evidence="2 3">
    <name type="scientific">Macrolepiota fuliginosa MF-IS2</name>
    <dbReference type="NCBI Taxonomy" id="1400762"/>
    <lineage>
        <taxon>Eukaryota</taxon>
        <taxon>Fungi</taxon>
        <taxon>Dikarya</taxon>
        <taxon>Basidiomycota</taxon>
        <taxon>Agaricomycotina</taxon>
        <taxon>Agaricomycetes</taxon>
        <taxon>Agaricomycetidae</taxon>
        <taxon>Agaricales</taxon>
        <taxon>Agaricineae</taxon>
        <taxon>Agaricaceae</taxon>
        <taxon>Macrolepiota</taxon>
    </lineage>
</organism>
<dbReference type="InterPro" id="IPR046522">
    <property type="entry name" value="DUF6699"/>
</dbReference>
<dbReference type="EMBL" id="MU151149">
    <property type="protein sequence ID" value="KAF9448812.1"/>
    <property type="molecule type" value="Genomic_DNA"/>
</dbReference>
<evidence type="ECO:0000313" key="3">
    <source>
        <dbReference type="Proteomes" id="UP000807342"/>
    </source>
</evidence>
<dbReference type="Pfam" id="PF20415">
    <property type="entry name" value="DUF6699"/>
    <property type="match status" value="1"/>
</dbReference>
<keyword evidence="3" id="KW-1185">Reference proteome</keyword>
<evidence type="ECO:0000313" key="2">
    <source>
        <dbReference type="EMBL" id="KAF9448812.1"/>
    </source>
</evidence>
<dbReference type="AlphaFoldDB" id="A0A9P5XER2"/>
<accession>A0A9P5XER2</accession>
<comment type="caution">
    <text evidence="2">The sequence shown here is derived from an EMBL/GenBank/DDBJ whole genome shotgun (WGS) entry which is preliminary data.</text>
</comment>
<sequence>MRPYSNTHTPAYYPVENSPASMSSWGTVHMPPAPFNQYPPANVIIGVDISREIRSQLKPRDLSEQAFSPALSNITLWVGPTRKWSLLIQNAFGITVQDLLAGIYGLYYKPLDANDVHTIRHDIIANARYWAGLGAEGRLRRIDLLCGHTRIDKIQFNQDYTECHVTMI</sequence>
<name>A0A9P5XER2_9AGAR</name>
<gene>
    <name evidence="2" type="ORF">P691DRAFT_704306</name>
</gene>
<dbReference type="Proteomes" id="UP000807342">
    <property type="component" value="Unassembled WGS sequence"/>
</dbReference>